<name>A0A6I4ZX65_9BACI</name>
<reference evidence="1 2" key="1">
    <citation type="submission" date="2019-11" db="EMBL/GenBank/DDBJ databases">
        <title>Genome sequences of 17 halophilic strains isolated from different environments.</title>
        <authorList>
            <person name="Furrow R.E."/>
        </authorList>
    </citation>
    <scope>NUCLEOTIDE SEQUENCE [LARGE SCALE GENOMIC DNA]</scope>
    <source>
        <strain evidence="1 2">22514_16_FS</strain>
    </source>
</reference>
<dbReference type="EMBL" id="WMEQ01000002">
    <property type="protein sequence ID" value="MYL32927.1"/>
    <property type="molecule type" value="Genomic_DNA"/>
</dbReference>
<protein>
    <submittedName>
        <fullName evidence="1">Uncharacterized protein</fullName>
    </submittedName>
</protein>
<dbReference type="RefSeq" id="WP_160909313.1">
    <property type="nucleotide sequence ID" value="NZ_WMEQ01000002.1"/>
</dbReference>
<proteinExistence type="predicted"/>
<dbReference type="Proteomes" id="UP000468638">
    <property type="component" value="Unassembled WGS sequence"/>
</dbReference>
<dbReference type="AlphaFoldDB" id="A0A6I4ZX65"/>
<comment type="caution">
    <text evidence="1">The sequence shown here is derived from an EMBL/GenBank/DDBJ whole genome shotgun (WGS) entry which is preliminary data.</text>
</comment>
<dbReference type="InterPro" id="IPR008585">
    <property type="entry name" value="Gamma_PGA_hydro"/>
</dbReference>
<sequence>MTFNLKLISFMVCVLFVGLFVGKTVLGESSIQTQDEVICESCWEFSYVDHQSQVLIDGKEDGEFLPASSFIADQAGGNTYNHYDVKDVTSSATTIESSSTVSRDILTHVSIQGIKGSKVTTQITGQDDKLTSMIKTHLEMNGFNATIEPASTSQIGVSITYTEAQANAFFEGGDLTSFSSLSNTPKKDAFSNYAQAIKDALNEYHTQKNVWIWDSNSVAETPDQTIDFLTKHHVNHIYLHYNPLVEEHYPYFITKATENNMTVHALMGAPHWGLEANIPEGKHRMDRVMEYNNNAPENGKFVGIHLDIEPHVLDEWDQDRTDMIQQWSNASQQYVQYARDNGFIVGSDLPFWTDGSSVEPYYPGFYKEMIDRNDYVTVMAYRNTALGSNSITSLSENEVFYENSPKVEVGIEVKPHYLDYVSFDDKTYLTMEDELAKVRDYYTDSQPNGFKGITYHSFTEWRNLENRK</sequence>
<gene>
    <name evidence="1" type="ORF">GLW05_04870</name>
</gene>
<accession>A0A6I4ZX65</accession>
<evidence type="ECO:0000313" key="2">
    <source>
        <dbReference type="Proteomes" id="UP000468638"/>
    </source>
</evidence>
<dbReference type="OrthoDB" id="2692258at2"/>
<dbReference type="Pfam" id="PF05908">
    <property type="entry name" value="Gamma_PGA_hydro"/>
    <property type="match status" value="1"/>
</dbReference>
<evidence type="ECO:0000313" key="1">
    <source>
        <dbReference type="EMBL" id="MYL32927.1"/>
    </source>
</evidence>
<organism evidence="1 2">
    <name type="scientific">Pontibacillus yanchengensis</name>
    <dbReference type="NCBI Taxonomy" id="462910"/>
    <lineage>
        <taxon>Bacteria</taxon>
        <taxon>Bacillati</taxon>
        <taxon>Bacillota</taxon>
        <taxon>Bacilli</taxon>
        <taxon>Bacillales</taxon>
        <taxon>Bacillaceae</taxon>
        <taxon>Pontibacillus</taxon>
    </lineage>
</organism>